<dbReference type="PANTHER" id="PTHR18849:SF0">
    <property type="entry name" value="CILIA- AND FLAGELLA-ASSOCIATED PROTEIN 410-RELATED"/>
    <property type="match status" value="1"/>
</dbReference>
<dbReference type="OMA" id="EPEMWKE"/>
<evidence type="ECO:0000256" key="4">
    <source>
        <dbReference type="SAM" id="MobiDB-lite"/>
    </source>
</evidence>
<dbReference type="PROSITE" id="PS51450">
    <property type="entry name" value="LRR"/>
    <property type="match status" value="1"/>
</dbReference>
<feature type="region of interest" description="Disordered" evidence="4">
    <location>
        <begin position="434"/>
        <end position="456"/>
    </location>
</feature>
<comment type="caution">
    <text evidence="5">The sequence shown here is derived from an EMBL/GenBank/DDBJ whole genome shotgun (WGS) entry which is preliminary data.</text>
</comment>
<feature type="compositionally biased region" description="Low complexity" evidence="4">
    <location>
        <begin position="434"/>
        <end position="446"/>
    </location>
</feature>
<protein>
    <submittedName>
        <fullName evidence="5">Uncharacterized protein</fullName>
    </submittedName>
</protein>
<accession>A0A0V0QS17</accession>
<evidence type="ECO:0000313" key="6">
    <source>
        <dbReference type="Proteomes" id="UP000054937"/>
    </source>
</evidence>
<keyword evidence="3" id="KW-0175">Coiled coil</keyword>
<gene>
    <name evidence="5" type="ORF">PPERSA_06725</name>
</gene>
<name>A0A0V0QS17_PSEPJ</name>
<dbReference type="Proteomes" id="UP000054937">
    <property type="component" value="Unassembled WGS sequence"/>
</dbReference>
<dbReference type="AlphaFoldDB" id="A0A0V0QS17"/>
<reference evidence="5 6" key="1">
    <citation type="journal article" date="2015" name="Sci. Rep.">
        <title>Genome of the facultative scuticociliatosis pathogen Pseudocohnilembus persalinus provides insight into its virulence through horizontal gene transfer.</title>
        <authorList>
            <person name="Xiong J."/>
            <person name="Wang G."/>
            <person name="Cheng J."/>
            <person name="Tian M."/>
            <person name="Pan X."/>
            <person name="Warren A."/>
            <person name="Jiang C."/>
            <person name="Yuan D."/>
            <person name="Miao W."/>
        </authorList>
    </citation>
    <scope>NUCLEOTIDE SEQUENCE [LARGE SCALE GENOMIC DNA]</scope>
    <source>
        <strain evidence="5">36N120E</strain>
    </source>
</reference>
<keyword evidence="6" id="KW-1185">Reference proteome</keyword>
<dbReference type="OrthoDB" id="305162at2759"/>
<dbReference type="InterPro" id="IPR032675">
    <property type="entry name" value="LRR_dom_sf"/>
</dbReference>
<dbReference type="PANTHER" id="PTHR18849">
    <property type="entry name" value="LEUCINE RICH REPEAT PROTEIN"/>
    <property type="match status" value="1"/>
</dbReference>
<dbReference type="SUPFAM" id="SSF52058">
    <property type="entry name" value="L domain-like"/>
    <property type="match status" value="1"/>
</dbReference>
<dbReference type="Gene3D" id="3.80.10.10">
    <property type="entry name" value="Ribonuclease Inhibitor"/>
    <property type="match status" value="1"/>
</dbReference>
<evidence type="ECO:0000256" key="3">
    <source>
        <dbReference type="SAM" id="Coils"/>
    </source>
</evidence>
<evidence type="ECO:0000313" key="5">
    <source>
        <dbReference type="EMBL" id="KRX05091.1"/>
    </source>
</evidence>
<evidence type="ECO:0000256" key="1">
    <source>
        <dbReference type="ARBA" id="ARBA00022614"/>
    </source>
</evidence>
<dbReference type="InterPro" id="IPR001611">
    <property type="entry name" value="Leu-rich_rpt"/>
</dbReference>
<proteinExistence type="predicted"/>
<feature type="coiled-coil region" evidence="3">
    <location>
        <begin position="250"/>
        <end position="281"/>
    </location>
</feature>
<keyword evidence="1" id="KW-0433">Leucine-rich repeat</keyword>
<dbReference type="InParanoid" id="A0A0V0QS17"/>
<sequence>MLILNNNRLTKLENICHLIPSLRKIDVSDNYIDEMMDLSGNQLEDLNISGNNLKILGDVTSCQRLRKIDFSKNYITNINIFHKQKLTQLKELYGSNNQIGQSESDNVQLVIRNMPRLEILDLGGNDITKEQFYKYSILTEKKLQKLDGITLTQHNYEAIMKAGKATTFDKAIKQTNEDYINRLNHENQLRKEIKKALMEQMEQVDQMFDKFHDMTLEEQSKFVNFIKGVEIKKRRGVDLDIDDKQLEDWKQRVQQNLIEEKQKFEAERQKAIDKKNDYINQKITGENLRGKLYEIAMNDPNLWRELKSKELKQLVKEQGLYQQESKESVQMRRNYNDRHGIPNLTVNQSMRQTTQNYNNNISNYSDYQNNQGQFKNYTNNNNNSYQSFNMFNDNQIRDNMGKKMQEKIQMMDQISEIQDKMSDKSFNYKTQNNFENQSQYNSQNNNIRSDYRNKNY</sequence>
<keyword evidence="2" id="KW-0677">Repeat</keyword>
<evidence type="ECO:0000256" key="2">
    <source>
        <dbReference type="ARBA" id="ARBA00022737"/>
    </source>
</evidence>
<dbReference type="EMBL" id="LDAU01000110">
    <property type="protein sequence ID" value="KRX05091.1"/>
    <property type="molecule type" value="Genomic_DNA"/>
</dbReference>
<organism evidence="5 6">
    <name type="scientific">Pseudocohnilembus persalinus</name>
    <name type="common">Ciliate</name>
    <dbReference type="NCBI Taxonomy" id="266149"/>
    <lineage>
        <taxon>Eukaryota</taxon>
        <taxon>Sar</taxon>
        <taxon>Alveolata</taxon>
        <taxon>Ciliophora</taxon>
        <taxon>Intramacronucleata</taxon>
        <taxon>Oligohymenophorea</taxon>
        <taxon>Scuticociliatia</taxon>
        <taxon>Philasterida</taxon>
        <taxon>Pseudocohnilembidae</taxon>
        <taxon>Pseudocohnilembus</taxon>
    </lineage>
</organism>